<evidence type="ECO:0000313" key="3">
    <source>
        <dbReference type="Proteomes" id="UP000027725"/>
    </source>
</evidence>
<dbReference type="OrthoDB" id="7687386at2"/>
<reference evidence="2 3" key="1">
    <citation type="submission" date="2014-03" db="EMBL/GenBank/DDBJ databases">
        <title>The draft genome sequence of Thioclava dalianensis DLFJ1-1.</title>
        <authorList>
            <person name="Lai Q."/>
            <person name="Shao Z."/>
        </authorList>
    </citation>
    <scope>NUCLEOTIDE SEQUENCE [LARGE SCALE GENOMIC DNA]</scope>
    <source>
        <strain evidence="2 3">DLFJ1-1</strain>
    </source>
</reference>
<keyword evidence="3" id="KW-1185">Reference proteome</keyword>
<dbReference type="AlphaFoldDB" id="A0A074TG89"/>
<accession>A0A074TG89</accession>
<sequence length="291" mass="29683">MPSPSLSSSHPRLLIVGGSGRLGRLIAAAWARAPEGPPVTPIWQARRDLGLGGPIFDPLEAPEAFARACAQSDAVLFLAGRINGPPAALEINVALARAARAQALRAGVPLIMASSAAVYGRGAGLLSETAPCAPLNDYGRSKLAVEAVLEGMARGCALRIGNVAGADALLGAPAPPEGRKLHVFTDGSAPRRSYIGPSALADAVAHLACLAVAQPETLPACLNLAQPGAVGMDELLSAAGESWSAQPAPPTAIAHVELDVTRAVNLGLVAPAPLDAQAMVEDMQRVKQEIQ</sequence>
<feature type="domain" description="NAD-dependent epimerase/dehydratase" evidence="1">
    <location>
        <begin position="14"/>
        <end position="167"/>
    </location>
</feature>
<protein>
    <submittedName>
        <fullName evidence="2">NAD-dependent dehydratase</fullName>
    </submittedName>
</protein>
<gene>
    <name evidence="2" type="ORF">DL1_05240</name>
</gene>
<dbReference type="eggNOG" id="COG0451">
    <property type="taxonomic scope" value="Bacteria"/>
</dbReference>
<dbReference type="SUPFAM" id="SSF51735">
    <property type="entry name" value="NAD(P)-binding Rossmann-fold domains"/>
    <property type="match status" value="1"/>
</dbReference>
<dbReference type="InterPro" id="IPR001509">
    <property type="entry name" value="Epimerase_deHydtase"/>
</dbReference>
<dbReference type="EMBL" id="JHEH01000017">
    <property type="protein sequence ID" value="KEP69145.1"/>
    <property type="molecule type" value="Genomic_DNA"/>
</dbReference>
<organism evidence="2 3">
    <name type="scientific">Thioclava dalianensis</name>
    <dbReference type="NCBI Taxonomy" id="1185766"/>
    <lineage>
        <taxon>Bacteria</taxon>
        <taxon>Pseudomonadati</taxon>
        <taxon>Pseudomonadota</taxon>
        <taxon>Alphaproteobacteria</taxon>
        <taxon>Rhodobacterales</taxon>
        <taxon>Paracoccaceae</taxon>
        <taxon>Thioclava</taxon>
    </lineage>
</organism>
<proteinExistence type="predicted"/>
<dbReference type="Proteomes" id="UP000027725">
    <property type="component" value="Unassembled WGS sequence"/>
</dbReference>
<dbReference type="Pfam" id="PF01370">
    <property type="entry name" value="Epimerase"/>
    <property type="match status" value="1"/>
</dbReference>
<name>A0A074TG89_9RHOB</name>
<evidence type="ECO:0000259" key="1">
    <source>
        <dbReference type="Pfam" id="PF01370"/>
    </source>
</evidence>
<comment type="caution">
    <text evidence="2">The sequence shown here is derived from an EMBL/GenBank/DDBJ whole genome shotgun (WGS) entry which is preliminary data.</text>
</comment>
<dbReference type="Gene3D" id="3.40.50.720">
    <property type="entry name" value="NAD(P)-binding Rossmann-like Domain"/>
    <property type="match status" value="1"/>
</dbReference>
<evidence type="ECO:0000313" key="2">
    <source>
        <dbReference type="EMBL" id="KEP69145.1"/>
    </source>
</evidence>
<dbReference type="InterPro" id="IPR036291">
    <property type="entry name" value="NAD(P)-bd_dom_sf"/>
</dbReference>
<dbReference type="RefSeq" id="WP_051693549.1">
    <property type="nucleotide sequence ID" value="NZ_FOVB01000001.1"/>
</dbReference>
<dbReference type="STRING" id="1185766.SAMN05216224_101859"/>